<feature type="compositionally biased region" description="Pro residues" evidence="1">
    <location>
        <begin position="100"/>
        <end position="126"/>
    </location>
</feature>
<feature type="region of interest" description="Disordered" evidence="1">
    <location>
        <begin position="224"/>
        <end position="244"/>
    </location>
</feature>
<gene>
    <name evidence="2" type="ORF">KGD84_01100</name>
</gene>
<evidence type="ECO:0000256" key="1">
    <source>
        <dbReference type="SAM" id="MobiDB-lite"/>
    </source>
</evidence>
<reference evidence="2 3" key="1">
    <citation type="submission" date="2021-05" db="EMBL/GenBank/DDBJ databases">
        <title>Direct Submission.</title>
        <authorList>
            <person name="Li K."/>
            <person name="Gao J."/>
        </authorList>
    </citation>
    <scope>NUCLEOTIDE SEQUENCE [LARGE SCALE GENOMIC DNA]</scope>
    <source>
        <strain evidence="2 3">Mg02</strain>
    </source>
</reference>
<proteinExistence type="predicted"/>
<organism evidence="2 3">
    <name type="scientific">Nocardiopsis changdeensis</name>
    <dbReference type="NCBI Taxonomy" id="2831969"/>
    <lineage>
        <taxon>Bacteria</taxon>
        <taxon>Bacillati</taxon>
        <taxon>Actinomycetota</taxon>
        <taxon>Actinomycetes</taxon>
        <taxon>Streptosporangiales</taxon>
        <taxon>Nocardiopsidaceae</taxon>
        <taxon>Nocardiopsis</taxon>
    </lineage>
</organism>
<feature type="compositionally biased region" description="Gly residues" evidence="1">
    <location>
        <begin position="290"/>
        <end position="302"/>
    </location>
</feature>
<evidence type="ECO:0000313" key="3">
    <source>
        <dbReference type="Proteomes" id="UP000676079"/>
    </source>
</evidence>
<sequence length="302" mass="30932">MSWNRADDGEQYEAARRLNAEAGRMWTVMWAPALRAYVAFYQGAAVVRWQSAPTAEGLVERLREAERLLGADTGRAWAPAPRRDGDGARTTGAHRRPSTAPLPPQAETPTQRPVPTPVPAPLPPTAEAPVAEAHAMWAPATEPVPPMTSPGRPSPAGDTGADGRTASAGAAGADVHPPRAGATAIDGRTAVGTRAAGRLPRALGAPDGTGSLPAHVVPEAERTDPGAFARGGVRTGDVPVRTGSRGLRHARLGGADDRAAVTARLRGPRTGTRAVVIPGEGPPPQVWGPLGAGGHARGGSAP</sequence>
<dbReference type="Proteomes" id="UP000676079">
    <property type="component" value="Chromosome"/>
</dbReference>
<dbReference type="EMBL" id="CP074133">
    <property type="protein sequence ID" value="QUX23038.1"/>
    <property type="molecule type" value="Genomic_DNA"/>
</dbReference>
<feature type="region of interest" description="Disordered" evidence="1">
    <location>
        <begin position="73"/>
        <end position="126"/>
    </location>
</feature>
<name>A0ABX8BQN7_9ACTN</name>
<accession>A0ABX8BQN7</accession>
<keyword evidence="3" id="KW-1185">Reference proteome</keyword>
<protein>
    <submittedName>
        <fullName evidence="2">Uncharacterized protein</fullName>
    </submittedName>
</protein>
<feature type="region of interest" description="Disordered" evidence="1">
    <location>
        <begin position="140"/>
        <end position="188"/>
    </location>
</feature>
<dbReference type="RefSeq" id="WP_220564255.1">
    <property type="nucleotide sequence ID" value="NZ_CP074133.1"/>
</dbReference>
<evidence type="ECO:0000313" key="2">
    <source>
        <dbReference type="EMBL" id="QUX23038.1"/>
    </source>
</evidence>
<feature type="region of interest" description="Disordered" evidence="1">
    <location>
        <begin position="273"/>
        <end position="302"/>
    </location>
</feature>